<dbReference type="Pfam" id="PF03795">
    <property type="entry name" value="YCII"/>
    <property type="match status" value="1"/>
</dbReference>
<dbReference type="SUPFAM" id="SSF54909">
    <property type="entry name" value="Dimeric alpha+beta barrel"/>
    <property type="match status" value="1"/>
</dbReference>
<dbReference type="PANTHER" id="PTHR35174">
    <property type="entry name" value="BLL7171 PROTEIN-RELATED"/>
    <property type="match status" value="1"/>
</dbReference>
<proteinExistence type="inferred from homology"/>
<name>A0ABS7Y8P5_9BURK</name>
<evidence type="ECO:0000256" key="1">
    <source>
        <dbReference type="ARBA" id="ARBA00007689"/>
    </source>
</evidence>
<gene>
    <name evidence="3" type="ORF">LE190_01965</name>
</gene>
<organism evidence="3 4">
    <name type="scientific">Massilia hydrophila</name>
    <dbReference type="NCBI Taxonomy" id="3044279"/>
    <lineage>
        <taxon>Bacteria</taxon>
        <taxon>Pseudomonadati</taxon>
        <taxon>Pseudomonadota</taxon>
        <taxon>Betaproteobacteria</taxon>
        <taxon>Burkholderiales</taxon>
        <taxon>Oxalobacteraceae</taxon>
        <taxon>Telluria group</taxon>
        <taxon>Massilia</taxon>
    </lineage>
</organism>
<keyword evidence="4" id="KW-1185">Reference proteome</keyword>
<evidence type="ECO:0000313" key="3">
    <source>
        <dbReference type="EMBL" id="MCA1854694.1"/>
    </source>
</evidence>
<dbReference type="InterPro" id="IPR005545">
    <property type="entry name" value="YCII"/>
</dbReference>
<evidence type="ECO:0000259" key="2">
    <source>
        <dbReference type="Pfam" id="PF03795"/>
    </source>
</evidence>
<feature type="domain" description="YCII-related" evidence="2">
    <location>
        <begin position="1"/>
        <end position="117"/>
    </location>
</feature>
<dbReference type="Proteomes" id="UP001198602">
    <property type="component" value="Unassembled WGS sequence"/>
</dbReference>
<comment type="caution">
    <text evidence="3">The sequence shown here is derived from an EMBL/GenBank/DDBJ whole genome shotgun (WGS) entry which is preliminary data.</text>
</comment>
<accession>A0ABS7Y8P5</accession>
<reference evidence="3 4" key="1">
    <citation type="submission" date="2021-07" db="EMBL/GenBank/DDBJ databases">
        <title>Characterization of Violacein-producing bacteria and related species.</title>
        <authorList>
            <person name="Wilson H.S."/>
            <person name="De Leon M.E."/>
        </authorList>
    </citation>
    <scope>NUCLEOTIDE SEQUENCE [LARGE SCALE GENOMIC DNA]</scope>
    <source>
        <strain evidence="3 4">HSC-2F05</strain>
    </source>
</reference>
<comment type="similarity">
    <text evidence="1">Belongs to the YciI family.</text>
</comment>
<evidence type="ECO:0000313" key="4">
    <source>
        <dbReference type="Proteomes" id="UP001198602"/>
    </source>
</evidence>
<sequence>MRFMILLKADQHSEAGELPDEKLLTEMGKFNDELIKAGVMLAGEGLHPSARGARVQFGKDGQVRVTDGPFTPLGEVLAGFWIWQLPSMEEAVAWVKRVPMPMAGGEAVIEIRQIFEMDDFGAAMSPELREQETRQRASLAEGAG</sequence>
<dbReference type="Gene3D" id="3.30.70.1060">
    <property type="entry name" value="Dimeric alpha+beta barrel"/>
    <property type="match status" value="1"/>
</dbReference>
<dbReference type="InterPro" id="IPR011008">
    <property type="entry name" value="Dimeric_a/b-barrel"/>
</dbReference>
<protein>
    <submittedName>
        <fullName evidence="3">YciI family protein</fullName>
    </submittedName>
</protein>
<dbReference type="RefSeq" id="WP_225237141.1">
    <property type="nucleotide sequence ID" value="NZ_JAHYBX010000001.1"/>
</dbReference>
<dbReference type="PANTHER" id="PTHR35174:SF4">
    <property type="entry name" value="BLL7163 PROTEIN"/>
    <property type="match status" value="1"/>
</dbReference>
<dbReference type="EMBL" id="JAHYBX010000001">
    <property type="protein sequence ID" value="MCA1854694.1"/>
    <property type="molecule type" value="Genomic_DNA"/>
</dbReference>